<dbReference type="Pfam" id="PF01363">
    <property type="entry name" value="FYVE"/>
    <property type="match status" value="1"/>
</dbReference>
<keyword evidence="3" id="KW-0862">Zinc</keyword>
<evidence type="ECO:0000256" key="5">
    <source>
        <dbReference type="PROSITE-ProRule" id="PRU00091"/>
    </source>
</evidence>
<dbReference type="InterPro" id="IPR013083">
    <property type="entry name" value="Znf_RING/FYVE/PHD"/>
</dbReference>
<evidence type="ECO:0000313" key="10">
    <source>
        <dbReference type="Ensembl" id="ENSACLP00000075973.1"/>
    </source>
</evidence>
<proteinExistence type="predicted"/>
<feature type="coiled-coil region" evidence="6">
    <location>
        <begin position="325"/>
        <end position="352"/>
    </location>
</feature>
<dbReference type="GeneTree" id="ENSGT00940000158334"/>
<feature type="coiled-coil region" evidence="6">
    <location>
        <begin position="389"/>
        <end position="480"/>
    </location>
</feature>
<feature type="region of interest" description="Disordered" evidence="7">
    <location>
        <begin position="1"/>
        <end position="56"/>
    </location>
</feature>
<dbReference type="SMART" id="SM00593">
    <property type="entry name" value="RUN"/>
    <property type="match status" value="1"/>
</dbReference>
<feature type="compositionally biased region" description="Basic and acidic residues" evidence="7">
    <location>
        <begin position="13"/>
        <end position="26"/>
    </location>
</feature>
<dbReference type="FunFam" id="3.30.40.10:FF:000046">
    <property type="entry name" value="RUN and FYVE domain containing 2"/>
    <property type="match status" value="1"/>
</dbReference>
<dbReference type="InterPro" id="IPR037213">
    <property type="entry name" value="Run_dom_sf"/>
</dbReference>
<dbReference type="GO" id="GO:0005737">
    <property type="term" value="C:cytoplasm"/>
    <property type="evidence" value="ECO:0007669"/>
    <property type="project" value="UniProtKB-ARBA"/>
</dbReference>
<dbReference type="PANTHER" id="PTHR45956:SF4">
    <property type="entry name" value="RUN AND FYVE DOMAIN-CONTAINING PROTEIN 1"/>
    <property type="match status" value="1"/>
</dbReference>
<dbReference type="GO" id="GO:0015031">
    <property type="term" value="P:protein transport"/>
    <property type="evidence" value="ECO:0007669"/>
    <property type="project" value="TreeGrafter"/>
</dbReference>
<protein>
    <recommendedName>
        <fullName evidence="12">RUN and FYVE domain containing 1</fullName>
    </recommendedName>
</protein>
<evidence type="ECO:0000256" key="4">
    <source>
        <dbReference type="ARBA" id="ARBA00023054"/>
    </source>
</evidence>
<evidence type="ECO:0000256" key="2">
    <source>
        <dbReference type="ARBA" id="ARBA00022771"/>
    </source>
</evidence>
<evidence type="ECO:0000256" key="3">
    <source>
        <dbReference type="ARBA" id="ARBA00022833"/>
    </source>
</evidence>
<dbReference type="CDD" id="cd15758">
    <property type="entry name" value="FYVE_RUFY1"/>
    <property type="match status" value="1"/>
</dbReference>
<sequence>MADEAGEVNTAVTERDEKQEQDEPKVLRPATNGEPDGGSEQDWTERQASQVAEENSWSAPLLSLARKATETISSGISYAAIQRKPSQGYAASSPTENEAESDLSNSAKKLPVVPPKDSMAIERSNLLSMLKLSIRVLIQSSMSLGRTLDSEYPPLQQFFVVLEHCLKHGLKAKKSFIGYNKSIWGPLELVEKLCTESVNIATSARDMPGIKTGLGRGRAWLHLALMQKKVADYMKALLDHKDLLSEFYDFGALMLEDEGSVMVGLLVGLNVIDANLCIKGEDLDSQVAVIDFSLYLKDSASNETPKDDSKMTAILDQKHYIEELNRHLSGTVTDLQAKMDSLEKTNSKLVEEVRRALCVQLWDCVRTGLILFNISLCVCVCVFSPLLQLTAATDRINSLREEQEQLKKENETILQSSQRKEEAVLQDSQAELETYKQTRQGLDEMYNVVWKQYKEEKRIRQELERELELQVGMKQEMEVAMKLLEKDTHEKQDTLAALRLQLDQVKTLNVQMFHKAQDSDRQAEKKQAEAVQLEQRMNEMENTMKELEQRLQRSEQERKQNDQSDEDMKVELQGKVDALQKQLTDLDTLRLGLENELRSEREQRQNLQKALQREQDNSTELRTQLQQLQGLHSELQELKQEKQQLQQKCEQQEQALQEMGLHLSQSKLKMEDFKEVNKALKGHAWLKDDEATQCKQCQKEFSISRRKHHCRNCGDIYCNSCSSNELALPSYPRPVRVCDVCHSLLLQRSSSTGS</sequence>
<feature type="region of interest" description="Disordered" evidence="7">
    <location>
        <begin position="83"/>
        <end position="112"/>
    </location>
</feature>
<dbReference type="Ensembl" id="ENSACLT00000047949.1">
    <property type="protein sequence ID" value="ENSACLP00000075973.1"/>
    <property type="gene ID" value="ENSACLG00000002968.2"/>
</dbReference>
<dbReference type="InterPro" id="IPR047331">
    <property type="entry name" value="FYVE_RUFY1"/>
</dbReference>
<accession>A0AAX7V0L5</accession>
<dbReference type="InterPro" id="IPR011011">
    <property type="entry name" value="Znf_FYVE_PHD"/>
</dbReference>
<dbReference type="Pfam" id="PF02759">
    <property type="entry name" value="RUN"/>
    <property type="match status" value="1"/>
</dbReference>
<evidence type="ECO:0000259" key="9">
    <source>
        <dbReference type="PROSITE" id="PS50826"/>
    </source>
</evidence>
<name>A0AAX7V0L5_ASTCA</name>
<keyword evidence="2 5" id="KW-0863">Zinc-finger</keyword>
<dbReference type="Gene3D" id="1.20.5.170">
    <property type="match status" value="1"/>
</dbReference>
<evidence type="ECO:0000256" key="6">
    <source>
        <dbReference type="SAM" id="Coils"/>
    </source>
</evidence>
<dbReference type="InterPro" id="IPR047335">
    <property type="entry name" value="RUFY1-3"/>
</dbReference>
<dbReference type="PROSITE" id="PS50178">
    <property type="entry name" value="ZF_FYVE"/>
    <property type="match status" value="1"/>
</dbReference>
<reference evidence="10" key="1">
    <citation type="submission" date="2018-05" db="EMBL/GenBank/DDBJ databases">
        <authorList>
            <person name="Datahose"/>
        </authorList>
    </citation>
    <scope>NUCLEOTIDE SEQUENCE</scope>
</reference>
<keyword evidence="11" id="KW-1185">Reference proteome</keyword>
<gene>
    <name evidence="10" type="primary">RUFY1</name>
</gene>
<dbReference type="PANTHER" id="PTHR45956">
    <property type="entry name" value="RUN AND FYVE DOMAIN-CONTAINING PROTEIN 2-LIKE PROTEIN"/>
    <property type="match status" value="1"/>
</dbReference>
<feature type="domain" description="RUN" evidence="9">
    <location>
        <begin position="149"/>
        <end position="281"/>
    </location>
</feature>
<keyword evidence="1" id="KW-0479">Metal-binding</keyword>
<organism evidence="10 11">
    <name type="scientific">Astatotilapia calliptera</name>
    <name type="common">Eastern happy</name>
    <name type="synonym">Chromis callipterus</name>
    <dbReference type="NCBI Taxonomy" id="8154"/>
    <lineage>
        <taxon>Eukaryota</taxon>
        <taxon>Metazoa</taxon>
        <taxon>Chordata</taxon>
        <taxon>Craniata</taxon>
        <taxon>Vertebrata</taxon>
        <taxon>Euteleostomi</taxon>
        <taxon>Actinopterygii</taxon>
        <taxon>Neopterygii</taxon>
        <taxon>Teleostei</taxon>
        <taxon>Neoteleostei</taxon>
        <taxon>Acanthomorphata</taxon>
        <taxon>Ovalentaria</taxon>
        <taxon>Cichlomorphae</taxon>
        <taxon>Cichliformes</taxon>
        <taxon>Cichlidae</taxon>
        <taxon>African cichlids</taxon>
        <taxon>Pseudocrenilabrinae</taxon>
        <taxon>Haplochromini</taxon>
        <taxon>Astatotilapia</taxon>
    </lineage>
</organism>
<keyword evidence="4 6" id="KW-0175">Coiled coil</keyword>
<dbReference type="GO" id="GO:0008270">
    <property type="term" value="F:zinc ion binding"/>
    <property type="evidence" value="ECO:0007669"/>
    <property type="project" value="UniProtKB-KW"/>
</dbReference>
<feature type="region of interest" description="Disordered" evidence="7">
    <location>
        <begin position="545"/>
        <end position="567"/>
    </location>
</feature>
<dbReference type="Gene3D" id="1.20.58.900">
    <property type="match status" value="1"/>
</dbReference>
<dbReference type="InterPro" id="IPR000306">
    <property type="entry name" value="Znf_FYVE"/>
</dbReference>
<dbReference type="GO" id="GO:0030100">
    <property type="term" value="P:regulation of endocytosis"/>
    <property type="evidence" value="ECO:0007669"/>
    <property type="project" value="TreeGrafter"/>
</dbReference>
<dbReference type="InterPro" id="IPR017455">
    <property type="entry name" value="Znf_FYVE-rel"/>
</dbReference>
<feature type="domain" description="FYVE-type" evidence="8">
    <location>
        <begin position="688"/>
        <end position="746"/>
    </location>
</feature>
<dbReference type="SUPFAM" id="SSF57903">
    <property type="entry name" value="FYVE/PHD zinc finger"/>
    <property type="match status" value="1"/>
</dbReference>
<feature type="compositionally biased region" description="Polar residues" evidence="7">
    <location>
        <begin position="89"/>
        <end position="107"/>
    </location>
</feature>
<feature type="compositionally biased region" description="Polar residues" evidence="7">
    <location>
        <begin position="46"/>
        <end position="56"/>
    </location>
</feature>
<dbReference type="Proteomes" id="UP000265100">
    <property type="component" value="Chromosome 2"/>
</dbReference>
<dbReference type="FunFam" id="1.20.58.900:FF:000001">
    <property type="entry name" value="RUN and FYVE domain containing 2"/>
    <property type="match status" value="1"/>
</dbReference>
<evidence type="ECO:0000256" key="1">
    <source>
        <dbReference type="ARBA" id="ARBA00022723"/>
    </source>
</evidence>
<evidence type="ECO:0000256" key="7">
    <source>
        <dbReference type="SAM" id="MobiDB-lite"/>
    </source>
</evidence>
<evidence type="ECO:0000259" key="8">
    <source>
        <dbReference type="PROSITE" id="PS50178"/>
    </source>
</evidence>
<dbReference type="SUPFAM" id="SSF140741">
    <property type="entry name" value="RUN domain-like"/>
    <property type="match status" value="1"/>
</dbReference>
<evidence type="ECO:0008006" key="12">
    <source>
        <dbReference type="Google" id="ProtNLM"/>
    </source>
</evidence>
<dbReference type="SMART" id="SM00064">
    <property type="entry name" value="FYVE"/>
    <property type="match status" value="1"/>
</dbReference>
<reference evidence="10" key="2">
    <citation type="submission" date="2025-08" db="UniProtKB">
        <authorList>
            <consortium name="Ensembl"/>
        </authorList>
    </citation>
    <scope>IDENTIFICATION</scope>
</reference>
<dbReference type="Gene3D" id="3.30.40.10">
    <property type="entry name" value="Zinc/RING finger domain, C3HC4 (zinc finger)"/>
    <property type="match status" value="1"/>
</dbReference>
<evidence type="ECO:0000313" key="11">
    <source>
        <dbReference type="Proteomes" id="UP000265100"/>
    </source>
</evidence>
<reference evidence="10" key="3">
    <citation type="submission" date="2025-09" db="UniProtKB">
        <authorList>
            <consortium name="Ensembl"/>
        </authorList>
    </citation>
    <scope>IDENTIFICATION</scope>
</reference>
<dbReference type="PROSITE" id="PS50826">
    <property type="entry name" value="RUN"/>
    <property type="match status" value="1"/>
</dbReference>
<dbReference type="InterPro" id="IPR004012">
    <property type="entry name" value="Run_dom"/>
</dbReference>
<dbReference type="AlphaFoldDB" id="A0AAX7V0L5"/>